<gene>
    <name evidence="2" type="ORF">FSP39_000691</name>
</gene>
<dbReference type="Pfam" id="PF20231">
    <property type="entry name" value="DUF6589"/>
    <property type="match status" value="1"/>
</dbReference>
<comment type="caution">
    <text evidence="2">The sequence shown here is derived from an EMBL/GenBank/DDBJ whole genome shotgun (WGS) entry which is preliminary data.</text>
</comment>
<dbReference type="EMBL" id="VSWD01000014">
    <property type="protein sequence ID" value="KAK3082626.1"/>
    <property type="molecule type" value="Genomic_DNA"/>
</dbReference>
<evidence type="ECO:0000313" key="3">
    <source>
        <dbReference type="Proteomes" id="UP001186944"/>
    </source>
</evidence>
<sequence>MEGAKDLKRLSLTPQARLEHLDPIVCELWHLKQDLLEKLFKRFFDKKSSSEPGTLSHLKTILKKSDVNGKVKSNFRAHSDFINLIITEMIVEQANEFVTNGGFDNLVPDNITAATKGTKTRVRDEVMNKFMNMYMYNENDNDTTRETSTEPDELYNYCCQLCQWGLHFMALDNTASEGDIMRVIPNLMKCIPFLFSHSKLSKYLVECLDVILKCKSASTLTRTRILEGFFVNRKGGVGKNVEADLVQEHFVRNQKELIRGLGANKTDKAILRVTGAANAISHILEDLDTNLKIPTRRGHHSPDSNEKDISAIRQCFREIHPFKVTPGRKCSKFKFGTPEFKVNTEQLLSSLETIIQRISNGLVADEDDEEQ</sequence>
<protein>
    <recommendedName>
        <fullName evidence="1">DUF6589 domain-containing protein</fullName>
    </recommendedName>
</protein>
<keyword evidence="3" id="KW-1185">Reference proteome</keyword>
<dbReference type="InterPro" id="IPR046496">
    <property type="entry name" value="DUF6589"/>
</dbReference>
<proteinExistence type="predicted"/>
<evidence type="ECO:0000313" key="2">
    <source>
        <dbReference type="EMBL" id="KAK3082626.1"/>
    </source>
</evidence>
<dbReference type="AlphaFoldDB" id="A0AA88XH05"/>
<name>A0AA88XH05_PINIB</name>
<feature type="domain" description="DUF6589" evidence="1">
    <location>
        <begin position="5"/>
        <end position="300"/>
    </location>
</feature>
<reference evidence="2" key="1">
    <citation type="submission" date="2019-08" db="EMBL/GenBank/DDBJ databases">
        <title>The improved chromosome-level genome for the pearl oyster Pinctada fucata martensii using PacBio sequencing and Hi-C.</title>
        <authorList>
            <person name="Zheng Z."/>
        </authorList>
    </citation>
    <scope>NUCLEOTIDE SEQUENCE</scope>
    <source>
        <strain evidence="2">ZZ-2019</strain>
        <tissue evidence="2">Adductor muscle</tissue>
    </source>
</reference>
<dbReference type="Proteomes" id="UP001186944">
    <property type="component" value="Unassembled WGS sequence"/>
</dbReference>
<accession>A0AA88XH05</accession>
<organism evidence="2 3">
    <name type="scientific">Pinctada imbricata</name>
    <name type="common">Atlantic pearl-oyster</name>
    <name type="synonym">Pinctada martensii</name>
    <dbReference type="NCBI Taxonomy" id="66713"/>
    <lineage>
        <taxon>Eukaryota</taxon>
        <taxon>Metazoa</taxon>
        <taxon>Spiralia</taxon>
        <taxon>Lophotrochozoa</taxon>
        <taxon>Mollusca</taxon>
        <taxon>Bivalvia</taxon>
        <taxon>Autobranchia</taxon>
        <taxon>Pteriomorphia</taxon>
        <taxon>Pterioida</taxon>
        <taxon>Pterioidea</taxon>
        <taxon>Pteriidae</taxon>
        <taxon>Pinctada</taxon>
    </lineage>
</organism>
<evidence type="ECO:0000259" key="1">
    <source>
        <dbReference type="Pfam" id="PF20231"/>
    </source>
</evidence>